<dbReference type="SUPFAM" id="SSF159894">
    <property type="entry name" value="YgaC/TfoX-N like"/>
    <property type="match status" value="1"/>
</dbReference>
<accession>A0ABS2LZJ6</accession>
<reference evidence="1 2" key="1">
    <citation type="submission" date="2021-01" db="EMBL/GenBank/DDBJ databases">
        <title>Sequencing the genomes of 1000 actinobacteria strains.</title>
        <authorList>
            <person name="Klenk H.-P."/>
        </authorList>
    </citation>
    <scope>NUCLEOTIDE SEQUENCE [LARGE SCALE GENOMIC DNA]</scope>
    <source>
        <strain evidence="1 2">DSM 100204</strain>
    </source>
</reference>
<gene>
    <name evidence="1" type="ORF">JOD64_004521</name>
</gene>
<evidence type="ECO:0008006" key="3">
    <source>
        <dbReference type="Google" id="ProtNLM"/>
    </source>
</evidence>
<evidence type="ECO:0000313" key="2">
    <source>
        <dbReference type="Proteomes" id="UP000764837"/>
    </source>
</evidence>
<dbReference type="Proteomes" id="UP000764837">
    <property type="component" value="Unassembled WGS sequence"/>
</dbReference>
<dbReference type="EMBL" id="JAFBBP010000001">
    <property type="protein sequence ID" value="MBM7493299.1"/>
    <property type="molecule type" value="Genomic_DNA"/>
</dbReference>
<sequence length="131" mass="14260">MTLRTAEANGLVVDGSAAALERLLPGNEIAEEFTHQPDVAMGTMFRSPGLRTDGKIFAFLGHNGELIVKLPQDRARQFVDAGTAEEVTTGTRTMREWVAFPAGGSDPATLTLWRDVAQDAYQYVHSLQQPS</sequence>
<name>A0ABS2LZJ6_9ACTN</name>
<organism evidence="1 2">
    <name type="scientific">Micromonospora luteifusca</name>
    <dbReference type="NCBI Taxonomy" id="709860"/>
    <lineage>
        <taxon>Bacteria</taxon>
        <taxon>Bacillati</taxon>
        <taxon>Actinomycetota</taxon>
        <taxon>Actinomycetes</taxon>
        <taxon>Micromonosporales</taxon>
        <taxon>Micromonosporaceae</taxon>
        <taxon>Micromonospora</taxon>
    </lineage>
</organism>
<comment type="caution">
    <text evidence="1">The sequence shown here is derived from an EMBL/GenBank/DDBJ whole genome shotgun (WGS) entry which is preliminary data.</text>
</comment>
<proteinExistence type="predicted"/>
<keyword evidence="2" id="KW-1185">Reference proteome</keyword>
<protein>
    <recommendedName>
        <fullName evidence="3">TfoX N-terminal domain-containing protein</fullName>
    </recommendedName>
</protein>
<dbReference type="RefSeq" id="WP_204944029.1">
    <property type="nucleotide sequence ID" value="NZ_JAFBBP010000001.1"/>
</dbReference>
<dbReference type="Gene3D" id="3.30.1460.30">
    <property type="entry name" value="YgaC/TfoX-N like chaperone"/>
    <property type="match status" value="1"/>
</dbReference>
<evidence type="ECO:0000313" key="1">
    <source>
        <dbReference type="EMBL" id="MBM7493299.1"/>
    </source>
</evidence>